<dbReference type="OrthoDB" id="144052at2157"/>
<dbReference type="EMBL" id="PGGK01000012">
    <property type="protein sequence ID" value="TGC08014.1"/>
    <property type="molecule type" value="Genomic_DNA"/>
</dbReference>
<gene>
    <name evidence="1" type="ORF">CUN85_10250</name>
</gene>
<organism evidence="1 2">
    <name type="scientific">Methanolobus halotolerans</name>
    <dbReference type="NCBI Taxonomy" id="2052935"/>
    <lineage>
        <taxon>Archaea</taxon>
        <taxon>Methanobacteriati</taxon>
        <taxon>Methanobacteriota</taxon>
        <taxon>Stenosarchaea group</taxon>
        <taxon>Methanomicrobia</taxon>
        <taxon>Methanosarcinales</taxon>
        <taxon>Methanosarcinaceae</taxon>
        <taxon>Methanolobus</taxon>
    </lineage>
</organism>
<evidence type="ECO:0000313" key="1">
    <source>
        <dbReference type="EMBL" id="TGC08014.1"/>
    </source>
</evidence>
<dbReference type="Proteomes" id="UP000297295">
    <property type="component" value="Unassembled WGS sequence"/>
</dbReference>
<proteinExistence type="predicted"/>
<evidence type="ECO:0000313" key="2">
    <source>
        <dbReference type="Proteomes" id="UP000297295"/>
    </source>
</evidence>
<protein>
    <recommendedName>
        <fullName evidence="3">CopG family transcriptional regulator</fullName>
    </recommendedName>
</protein>
<reference evidence="1 2" key="1">
    <citation type="submission" date="2017-11" db="EMBL/GenBank/DDBJ databases">
        <title>Isolation and Characterization of Methanogenic Archaea from Saline Meromictic Lake at Siberia.</title>
        <authorList>
            <person name="Shen Y."/>
            <person name="Huang H.-H."/>
            <person name="Lai M.-C."/>
            <person name="Chen S.-C."/>
        </authorList>
    </citation>
    <scope>NUCLEOTIDE SEQUENCE [LARGE SCALE GENOMIC DNA]</scope>
    <source>
        <strain evidence="1 2">SY-01</strain>
    </source>
</reference>
<accession>A0A4E0QXM0</accession>
<dbReference type="RefSeq" id="WP_135390218.1">
    <property type="nucleotide sequence ID" value="NZ_PGGK01000012.1"/>
</dbReference>
<comment type="caution">
    <text evidence="1">The sequence shown here is derived from an EMBL/GenBank/DDBJ whole genome shotgun (WGS) entry which is preliminary data.</text>
</comment>
<evidence type="ECO:0008006" key="3">
    <source>
        <dbReference type="Google" id="ProtNLM"/>
    </source>
</evidence>
<sequence>MAEKIKRKKNTICATVSPYTKRQVDALVEAGDFSSMSDLVNVALTEFLVKYESLKKKEAAPKDVPTCIEHVYE</sequence>
<keyword evidence="2" id="KW-1185">Reference proteome</keyword>
<name>A0A4E0QXM0_9EURY</name>
<dbReference type="AlphaFoldDB" id="A0A4E0QXM0"/>